<comment type="caution">
    <text evidence="3">The sequence shown here is derived from an EMBL/GenBank/DDBJ whole genome shotgun (WGS) entry which is preliminary data.</text>
</comment>
<evidence type="ECO:0000259" key="2">
    <source>
        <dbReference type="Pfam" id="PF04982"/>
    </source>
</evidence>
<reference evidence="3" key="1">
    <citation type="journal article" date="2021" name="Open Biol.">
        <title>Shared evolutionary footprints suggest mitochondrial oxidative damage underlies multiple complex I losses in fungi.</title>
        <authorList>
            <person name="Schikora-Tamarit M.A."/>
            <person name="Marcet-Houben M."/>
            <person name="Nosek J."/>
            <person name="Gabaldon T."/>
        </authorList>
    </citation>
    <scope>NUCLEOTIDE SEQUENCE</scope>
    <source>
        <strain evidence="3">CBS6341</strain>
    </source>
</reference>
<feature type="transmembrane region" description="Helical" evidence="1">
    <location>
        <begin position="135"/>
        <end position="155"/>
    </location>
</feature>
<feature type="transmembrane region" description="Helical" evidence="1">
    <location>
        <begin position="79"/>
        <end position="99"/>
    </location>
</feature>
<proteinExistence type="predicted"/>
<name>A0A9P8PJ84_9ASCO</name>
<evidence type="ECO:0000313" key="4">
    <source>
        <dbReference type="Proteomes" id="UP000769528"/>
    </source>
</evidence>
<accession>A0A9P8PJ84</accession>
<gene>
    <name evidence="3" type="ORF">WICMUC_003811</name>
</gene>
<feature type="transmembrane region" description="Helical" evidence="1">
    <location>
        <begin position="105"/>
        <end position="123"/>
    </location>
</feature>
<dbReference type="Proteomes" id="UP000769528">
    <property type="component" value="Unassembled WGS sequence"/>
</dbReference>
<keyword evidence="1" id="KW-1133">Transmembrane helix</keyword>
<dbReference type="PANTHER" id="PTHR33741:SF5">
    <property type="entry name" value="TRANSMEMBRANE PROTEIN DDB_G0269096-RELATED"/>
    <property type="match status" value="1"/>
</dbReference>
<dbReference type="InterPro" id="IPR058581">
    <property type="entry name" value="TM_HPP"/>
</dbReference>
<sequence length="264" mass="29328">MSHHITLDKIIDPFVPPSQVNKFPKWISRWIGGERRPVFDQTPDYILWIDIFIGSFASILTIEGVFMTAESFKIHNTPIIVASYGATAILAFNAINAPFSQPRNIFIGHVLASILGVCICKLFELSVEGRNHFYVGGAIAVGLSSVVMFLTNTIHPPAGATALIAVIDEDFRALGWFYIVVHIVSSLLVIGVALLTNNVFRKYPAYWWTPYQQPVAKDEESIAEDIPHTVSITGLHMNIPKALILDSFELEALESIQSKLDHLI</sequence>
<feature type="transmembrane region" description="Helical" evidence="1">
    <location>
        <begin position="175"/>
        <end position="195"/>
    </location>
</feature>
<keyword evidence="1" id="KW-0812">Transmembrane</keyword>
<feature type="transmembrane region" description="Helical" evidence="1">
    <location>
        <begin position="45"/>
        <end position="67"/>
    </location>
</feature>
<dbReference type="AlphaFoldDB" id="A0A9P8PJ84"/>
<dbReference type="InterPro" id="IPR007065">
    <property type="entry name" value="HPP"/>
</dbReference>
<feature type="domain" description="HPP transmembrane region" evidence="2">
    <location>
        <begin position="46"/>
        <end position="204"/>
    </location>
</feature>
<keyword evidence="4" id="KW-1185">Reference proteome</keyword>
<dbReference type="EMBL" id="JAEUBF010001036">
    <property type="protein sequence ID" value="KAH3673193.1"/>
    <property type="molecule type" value="Genomic_DNA"/>
</dbReference>
<reference evidence="3" key="2">
    <citation type="submission" date="2021-01" db="EMBL/GenBank/DDBJ databases">
        <authorList>
            <person name="Schikora-Tamarit M.A."/>
        </authorList>
    </citation>
    <scope>NUCLEOTIDE SEQUENCE</scope>
    <source>
        <strain evidence="3">CBS6341</strain>
    </source>
</reference>
<protein>
    <recommendedName>
        <fullName evidence="2">HPP transmembrane region domain-containing protein</fullName>
    </recommendedName>
</protein>
<dbReference type="Pfam" id="PF04982">
    <property type="entry name" value="TM_HPP"/>
    <property type="match status" value="1"/>
</dbReference>
<dbReference type="PANTHER" id="PTHR33741">
    <property type="entry name" value="TRANSMEMBRANE PROTEIN DDB_G0269096-RELATED"/>
    <property type="match status" value="1"/>
</dbReference>
<evidence type="ECO:0000256" key="1">
    <source>
        <dbReference type="SAM" id="Phobius"/>
    </source>
</evidence>
<evidence type="ECO:0000313" key="3">
    <source>
        <dbReference type="EMBL" id="KAH3673193.1"/>
    </source>
</evidence>
<dbReference type="OrthoDB" id="2016548at2759"/>
<organism evidence="3 4">
    <name type="scientific">Wickerhamomyces mucosus</name>
    <dbReference type="NCBI Taxonomy" id="1378264"/>
    <lineage>
        <taxon>Eukaryota</taxon>
        <taxon>Fungi</taxon>
        <taxon>Dikarya</taxon>
        <taxon>Ascomycota</taxon>
        <taxon>Saccharomycotina</taxon>
        <taxon>Saccharomycetes</taxon>
        <taxon>Phaffomycetales</taxon>
        <taxon>Wickerhamomycetaceae</taxon>
        <taxon>Wickerhamomyces</taxon>
    </lineage>
</organism>
<keyword evidence="1" id="KW-0472">Membrane</keyword>